<dbReference type="RefSeq" id="XP_064849839.1">
    <property type="nucleotide sequence ID" value="XM_064993767.1"/>
</dbReference>
<dbReference type="Proteomes" id="UP001360560">
    <property type="component" value="Unassembled WGS sequence"/>
</dbReference>
<keyword evidence="2" id="KW-1185">Reference proteome</keyword>
<proteinExistence type="predicted"/>
<dbReference type="AlphaFoldDB" id="A0AAV5QDT0"/>
<name>A0AAV5QDT0_9ASCO</name>
<dbReference type="EMBL" id="BTFZ01000001">
    <property type="protein sequence ID" value="GMM32839.1"/>
    <property type="molecule type" value="Genomic_DNA"/>
</dbReference>
<reference evidence="1 2" key="1">
    <citation type="journal article" date="2023" name="Elife">
        <title>Identification of key yeast species and microbe-microbe interactions impacting larval growth of Drosophila in the wild.</title>
        <authorList>
            <person name="Mure A."/>
            <person name="Sugiura Y."/>
            <person name="Maeda R."/>
            <person name="Honda K."/>
            <person name="Sakurai N."/>
            <person name="Takahashi Y."/>
            <person name="Watada M."/>
            <person name="Katoh T."/>
            <person name="Gotoh A."/>
            <person name="Gotoh Y."/>
            <person name="Taniguchi I."/>
            <person name="Nakamura K."/>
            <person name="Hayashi T."/>
            <person name="Katayama T."/>
            <person name="Uemura T."/>
            <person name="Hattori Y."/>
        </authorList>
    </citation>
    <scope>NUCLEOTIDE SEQUENCE [LARGE SCALE GENOMIC DNA]</scope>
    <source>
        <strain evidence="1 2">SC-9</strain>
    </source>
</reference>
<gene>
    <name evidence="1" type="ORF">DASC09_001640</name>
</gene>
<dbReference type="GeneID" id="90070818"/>
<accession>A0AAV5QDT0</accession>
<organism evidence="1 2">
    <name type="scientific">Saccharomycopsis crataegensis</name>
    <dbReference type="NCBI Taxonomy" id="43959"/>
    <lineage>
        <taxon>Eukaryota</taxon>
        <taxon>Fungi</taxon>
        <taxon>Dikarya</taxon>
        <taxon>Ascomycota</taxon>
        <taxon>Saccharomycotina</taxon>
        <taxon>Saccharomycetes</taxon>
        <taxon>Saccharomycopsidaceae</taxon>
        <taxon>Saccharomycopsis</taxon>
    </lineage>
</organism>
<evidence type="ECO:0000313" key="1">
    <source>
        <dbReference type="EMBL" id="GMM32839.1"/>
    </source>
</evidence>
<evidence type="ECO:0000313" key="2">
    <source>
        <dbReference type="Proteomes" id="UP001360560"/>
    </source>
</evidence>
<comment type="caution">
    <text evidence="1">The sequence shown here is derived from an EMBL/GenBank/DDBJ whole genome shotgun (WGS) entry which is preliminary data.</text>
</comment>
<sequence length="168" mass="19417">MSDINEPGQNSQQATKKTVSVVANDDGSVVITSANGKVKHRKGQSEEAFQEQLRDFWSAGPKINEHGWLTESYNAEMIQYQQLRSQGLSNLDIRDKLTVFDVREKSRKNQLINTAENHYYHRKYANAMEVCDLIIELFDVFDVVKKNKREIEEVNNIKSHCRKKLDSQ</sequence>
<protein>
    <submittedName>
        <fullName evidence="1">Uncharacterized protein</fullName>
    </submittedName>
</protein>